<dbReference type="GeneID" id="66530928"/>
<dbReference type="Proteomes" id="UP000321298">
    <property type="component" value="Chromosome"/>
</dbReference>
<evidence type="ECO:0000313" key="2">
    <source>
        <dbReference type="Proteomes" id="UP000321298"/>
    </source>
</evidence>
<dbReference type="RefSeq" id="WP_010003204.1">
    <property type="nucleotide sequence ID" value="NZ_CATWLD010000008.1"/>
</dbReference>
<evidence type="ECO:0000313" key="1">
    <source>
        <dbReference type="EMBL" id="QEA43531.1"/>
    </source>
</evidence>
<sequence length="96" mass="10840">MSLNRAEHAQTAQELQENLSKVALEQVAADLGTTPEKVLAVSQLDVDRIEEPWILRNYLIKALGSDLTPFTVLTGDYRQMWFLDTAYIDRAQLGYA</sequence>
<name>A0AAP9ECL7_LEULA</name>
<dbReference type="AlphaFoldDB" id="A0AAP9ECL7"/>
<proteinExistence type="predicted"/>
<keyword evidence="2" id="KW-1185">Reference proteome</keyword>
<organism evidence="1 2">
    <name type="scientific">Leuconostoc lactis</name>
    <dbReference type="NCBI Taxonomy" id="1246"/>
    <lineage>
        <taxon>Bacteria</taxon>
        <taxon>Bacillati</taxon>
        <taxon>Bacillota</taxon>
        <taxon>Bacilli</taxon>
        <taxon>Lactobacillales</taxon>
        <taxon>Lactobacillaceae</taxon>
        <taxon>Leuconostoc</taxon>
    </lineage>
</organism>
<dbReference type="EMBL" id="CP042387">
    <property type="protein sequence ID" value="QEA43531.1"/>
    <property type="molecule type" value="Genomic_DNA"/>
</dbReference>
<dbReference type="InterPro" id="IPR018757">
    <property type="entry name" value="DUF2316"/>
</dbReference>
<reference evidence="1 2" key="1">
    <citation type="submission" date="2019-06" db="EMBL/GenBank/DDBJ databases">
        <title>Genome analyses of bacteria isolated from kimchi.</title>
        <authorList>
            <person name="Lee S."/>
            <person name="Ahn S."/>
            <person name="Roh S."/>
        </authorList>
    </citation>
    <scope>NUCLEOTIDE SEQUENCE [LARGE SCALE GENOMIC DNA]</scope>
    <source>
        <strain evidence="1 2">CBA3625</strain>
    </source>
</reference>
<dbReference type="KEGG" id="llf:BCR17_02530"/>
<accession>A0AAP9ECL7</accession>
<dbReference type="Pfam" id="PF10078">
    <property type="entry name" value="DUF2316"/>
    <property type="match status" value="1"/>
</dbReference>
<protein>
    <submittedName>
        <fullName evidence="1">DUF2316 family protein</fullName>
    </submittedName>
</protein>
<gene>
    <name evidence="1" type="ORF">FGL83_01890</name>
</gene>